<keyword evidence="3" id="KW-1185">Reference proteome</keyword>
<name>A0A7G8BDX9_9BACT</name>
<dbReference type="InterPro" id="IPR017853">
    <property type="entry name" value="GH"/>
</dbReference>
<dbReference type="EMBL" id="CP060394">
    <property type="protein sequence ID" value="QNI30749.1"/>
    <property type="molecule type" value="Genomic_DNA"/>
</dbReference>
<keyword evidence="1" id="KW-0732">Signal</keyword>
<dbReference type="KEGG" id="adin:H7849_16690"/>
<organism evidence="2 3">
    <name type="scientific">Alloacidobacterium dinghuense</name>
    <dbReference type="NCBI Taxonomy" id="2763107"/>
    <lineage>
        <taxon>Bacteria</taxon>
        <taxon>Pseudomonadati</taxon>
        <taxon>Acidobacteriota</taxon>
        <taxon>Terriglobia</taxon>
        <taxon>Terriglobales</taxon>
        <taxon>Acidobacteriaceae</taxon>
        <taxon>Alloacidobacterium</taxon>
    </lineage>
</organism>
<feature type="chain" id="PRO_5028845093" description="Alpha-galactosidase" evidence="1">
    <location>
        <begin position="23"/>
        <end position="597"/>
    </location>
</feature>
<protein>
    <recommendedName>
        <fullName evidence="4">Alpha-galactosidase</fullName>
    </recommendedName>
</protein>
<dbReference type="InterPro" id="IPR013785">
    <property type="entry name" value="Aldolase_TIM"/>
</dbReference>
<evidence type="ECO:0000313" key="3">
    <source>
        <dbReference type="Proteomes" id="UP000515312"/>
    </source>
</evidence>
<proteinExistence type="predicted"/>
<accession>A0A7G8BDX9</accession>
<evidence type="ECO:0000313" key="2">
    <source>
        <dbReference type="EMBL" id="QNI30749.1"/>
    </source>
</evidence>
<dbReference type="Proteomes" id="UP000515312">
    <property type="component" value="Chromosome"/>
</dbReference>
<sequence length="597" mass="67034">MIKMVRNAVIAVVFGASSLLFAQSPQKFSADKLGSPTLRDPISVYNNWSSYDELSDNIPLTQELAMRELNEVLRLRKLGVRFDYYMMDAFWFDPDGGYRTWRKPNWPNGPDIWIKTCQQNGIRPGMWFSSNTLVKINAAAAWRDSLNKQGTAMSFYEGGFLPDFMNTLQYWYDQGIRMFKFDFVDLTVAPAKDEGRLSKDEIIQRNTNALRGALASFRAKNPDVVLEAFNGFGGDMDSTYYPFPFRSPVDLRWLEVFDAQYAGDPRPSDVPEMSFWRSMDIYSDHQVRRYEQAHLPIERIDSTGFMVGKTGTIYYRAMHAWKSALILMMARGGWMDTTHGNLELISEDDARWFARVQSLYLHFQSEGRIKSFGGIPGEVQPYGFGALDADGSVYVVMNPAQEIARVAMPLLSQVQKPLGEGRILFRDAGFVPPLSGDSIELGPGQMAMVGFGKYATSAFDFGIQQDVVIPRSIRPVAAEFHETGKGTIQATIPAPKGGDLRLIMQQYSPDGSLRRTWAGGPPSGTNMGKVFLLEATQNGKQLPIREDYDKIVWSGLSWAIGEVSAKDVSANQPLTLTFQSMEKDPVTLKGTLYVVNY</sequence>
<gene>
    <name evidence="2" type="ORF">H7849_16690</name>
</gene>
<reference evidence="2 3" key="1">
    <citation type="submission" date="2020-08" db="EMBL/GenBank/DDBJ databases">
        <title>Edaphobacter telluris sp. nov. and Acidobacterium dinghuensis sp. nov., two acidobacteria isolated from forest soil.</title>
        <authorList>
            <person name="Fu J."/>
            <person name="Qiu L."/>
        </authorList>
    </citation>
    <scope>NUCLEOTIDE SEQUENCE [LARGE SCALE GENOMIC DNA]</scope>
    <source>
        <strain evidence="2">4Y35</strain>
    </source>
</reference>
<dbReference type="RefSeq" id="WP_186740828.1">
    <property type="nucleotide sequence ID" value="NZ_CP060394.1"/>
</dbReference>
<dbReference type="Gene3D" id="3.20.20.70">
    <property type="entry name" value="Aldolase class I"/>
    <property type="match status" value="1"/>
</dbReference>
<evidence type="ECO:0008006" key="4">
    <source>
        <dbReference type="Google" id="ProtNLM"/>
    </source>
</evidence>
<dbReference type="AlphaFoldDB" id="A0A7G8BDX9"/>
<evidence type="ECO:0000256" key="1">
    <source>
        <dbReference type="SAM" id="SignalP"/>
    </source>
</evidence>
<feature type="signal peptide" evidence="1">
    <location>
        <begin position="1"/>
        <end position="22"/>
    </location>
</feature>
<dbReference type="SUPFAM" id="SSF51445">
    <property type="entry name" value="(Trans)glycosidases"/>
    <property type="match status" value="1"/>
</dbReference>